<evidence type="ECO:0000313" key="3">
    <source>
        <dbReference type="EMBL" id="MBB3064468.1"/>
    </source>
</evidence>
<dbReference type="GO" id="GO:0016289">
    <property type="term" value="F:acyl-CoA hydrolase activity"/>
    <property type="evidence" value="ECO:0007669"/>
    <property type="project" value="UniProtKB-ARBA"/>
</dbReference>
<protein>
    <submittedName>
        <fullName evidence="3">Uncharacterized protein (TIGR00369 family)</fullName>
    </submittedName>
</protein>
<accession>A0A839SQF6</accession>
<proteinExistence type="predicted"/>
<evidence type="ECO:0000256" key="1">
    <source>
        <dbReference type="ARBA" id="ARBA00022801"/>
    </source>
</evidence>
<evidence type="ECO:0000313" key="4">
    <source>
        <dbReference type="Proteomes" id="UP000581135"/>
    </source>
</evidence>
<keyword evidence="1" id="KW-0378">Hydrolase</keyword>
<dbReference type="NCBIfam" id="TIGR00369">
    <property type="entry name" value="unchar_dom_1"/>
    <property type="match status" value="1"/>
</dbReference>
<dbReference type="InterPro" id="IPR029069">
    <property type="entry name" value="HotDog_dom_sf"/>
</dbReference>
<dbReference type="EMBL" id="JACHXA010000002">
    <property type="protein sequence ID" value="MBB3064468.1"/>
    <property type="molecule type" value="Genomic_DNA"/>
</dbReference>
<name>A0A839SQF6_9PROT</name>
<dbReference type="Gene3D" id="3.10.129.10">
    <property type="entry name" value="Hotdog Thioesterase"/>
    <property type="match status" value="1"/>
</dbReference>
<dbReference type="AlphaFoldDB" id="A0A839SQF6"/>
<feature type="domain" description="Thioesterase" evidence="2">
    <location>
        <begin position="52"/>
        <end position="127"/>
    </location>
</feature>
<dbReference type="Pfam" id="PF03061">
    <property type="entry name" value="4HBT"/>
    <property type="match status" value="1"/>
</dbReference>
<dbReference type="CDD" id="cd03443">
    <property type="entry name" value="PaaI_thioesterase"/>
    <property type="match status" value="1"/>
</dbReference>
<dbReference type="Proteomes" id="UP000581135">
    <property type="component" value="Unassembled WGS sequence"/>
</dbReference>
<dbReference type="SUPFAM" id="SSF54637">
    <property type="entry name" value="Thioesterase/thiol ester dehydrase-isomerase"/>
    <property type="match status" value="1"/>
</dbReference>
<keyword evidence="4" id="KW-1185">Reference proteome</keyword>
<comment type="caution">
    <text evidence="3">The sequence shown here is derived from an EMBL/GenBank/DDBJ whole genome shotgun (WGS) entry which is preliminary data.</text>
</comment>
<sequence>MSNAQQTPSAIADPNRVRGGFADLTDYHLTAWRQDEAEVSLLVRHQHLNRSGVMHGGMLTTLIDTACGYSGCYRDEPEQSLRAFTLSLTCQFISTAEAGAKLTARAVRKGGGRSIFYASCEVTDALGRLIGQGEGVFKYITRP</sequence>
<organism evidence="3 4">
    <name type="scientific">Limibacillus halophilus</name>
    <dbReference type="NCBI Taxonomy" id="1579333"/>
    <lineage>
        <taxon>Bacteria</taxon>
        <taxon>Pseudomonadati</taxon>
        <taxon>Pseudomonadota</taxon>
        <taxon>Alphaproteobacteria</taxon>
        <taxon>Rhodospirillales</taxon>
        <taxon>Rhodovibrionaceae</taxon>
        <taxon>Limibacillus</taxon>
    </lineage>
</organism>
<dbReference type="InterPro" id="IPR006683">
    <property type="entry name" value="Thioestr_dom"/>
</dbReference>
<evidence type="ECO:0000259" key="2">
    <source>
        <dbReference type="Pfam" id="PF03061"/>
    </source>
</evidence>
<dbReference type="InterPro" id="IPR003736">
    <property type="entry name" value="PAAI_dom"/>
</dbReference>
<reference evidence="3 4" key="1">
    <citation type="submission" date="2020-08" db="EMBL/GenBank/DDBJ databases">
        <title>Genomic Encyclopedia of Type Strains, Phase III (KMG-III): the genomes of soil and plant-associated and newly described type strains.</title>
        <authorList>
            <person name="Whitman W."/>
        </authorList>
    </citation>
    <scope>NUCLEOTIDE SEQUENCE [LARGE SCALE GENOMIC DNA]</scope>
    <source>
        <strain evidence="3 4">CECT 8803</strain>
    </source>
</reference>
<dbReference type="RefSeq" id="WP_183415294.1">
    <property type="nucleotide sequence ID" value="NZ_JACHXA010000002.1"/>
</dbReference>
<gene>
    <name evidence="3" type="ORF">FHR98_000740</name>
</gene>